<sequence length="410" mass="43718">MNQEMFTINNLWMMVATILVFIMHLGFASLEAGLTRAKNTVNILFKNTIIPAIGLLTYAFIGFNLMYPGDDFIGSFFGLGGLGIALPEGGNTFAYNEGYTFFTDFIFQAMFAATAATIVSGAVAERIKLGPFIFFSILYVGIVYPIVGMWKWGGGFLDTLATPFYDFAGSTIVHSVGGWGALVGAYLLGPRIGKYTEKGMSAIPGHNIPLATVGVFLLWFGWFGFNGGSVLTADPGTVSLVFVTTAIAGASGAFGALIASYLKFKSYDITMVLNGILAGLVGITAGADLMSVGESAIIGFIGGTLVVFAVVFFDRIKIDDPVGAISVHLVGGIWGTLAVGLFGDLASLSQVWSQLLGIAAVGAFCFVTSWLLFFSMKRTIGIRVDEREETEGLDINEHSMRAYPDFATKD</sequence>
<dbReference type="PANTHER" id="PTHR11730">
    <property type="entry name" value="AMMONIUM TRANSPORTER"/>
    <property type="match status" value="1"/>
</dbReference>
<feature type="transmembrane region" description="Helical" evidence="8">
    <location>
        <begin position="129"/>
        <end position="147"/>
    </location>
</feature>
<evidence type="ECO:0000256" key="2">
    <source>
        <dbReference type="ARBA" id="ARBA00005887"/>
    </source>
</evidence>
<evidence type="ECO:0000256" key="8">
    <source>
        <dbReference type="RuleBase" id="RU362002"/>
    </source>
</evidence>
<dbReference type="InterPro" id="IPR029020">
    <property type="entry name" value="Ammonium/urea_transptr"/>
</dbReference>
<dbReference type="GO" id="GO:0005886">
    <property type="term" value="C:plasma membrane"/>
    <property type="evidence" value="ECO:0007669"/>
    <property type="project" value="UniProtKB-SubCell"/>
</dbReference>
<evidence type="ECO:0000256" key="1">
    <source>
        <dbReference type="ARBA" id="ARBA00004141"/>
    </source>
</evidence>
<evidence type="ECO:0000313" key="10">
    <source>
        <dbReference type="EMBL" id="SIS62507.1"/>
    </source>
</evidence>
<dbReference type="Gene3D" id="1.10.3430.10">
    <property type="entry name" value="Ammonium transporter AmtB like domains"/>
    <property type="match status" value="1"/>
</dbReference>
<feature type="transmembrane region" description="Helical" evidence="8">
    <location>
        <begin position="237"/>
        <end position="259"/>
    </location>
</feature>
<dbReference type="PANTHER" id="PTHR11730:SF6">
    <property type="entry name" value="AMMONIUM TRANSPORTER"/>
    <property type="match status" value="1"/>
</dbReference>
<dbReference type="Pfam" id="PF00909">
    <property type="entry name" value="Ammonium_transp"/>
    <property type="match status" value="1"/>
</dbReference>
<organism evidence="10 11">
    <name type="scientific">Belliella pelovolcani</name>
    <dbReference type="NCBI Taxonomy" id="529505"/>
    <lineage>
        <taxon>Bacteria</taxon>
        <taxon>Pseudomonadati</taxon>
        <taxon>Bacteroidota</taxon>
        <taxon>Cytophagia</taxon>
        <taxon>Cytophagales</taxon>
        <taxon>Cyclobacteriaceae</taxon>
        <taxon>Belliella</taxon>
    </lineage>
</organism>
<accession>A0A1N7KLR1</accession>
<keyword evidence="3 8" id="KW-0813">Transport</keyword>
<dbReference type="AlphaFoldDB" id="A0A1N7KLR1"/>
<dbReference type="Proteomes" id="UP000186026">
    <property type="component" value="Unassembled WGS sequence"/>
</dbReference>
<keyword evidence="7 8" id="KW-0924">Ammonia transport</keyword>
<dbReference type="RefSeq" id="WP_076498461.1">
    <property type="nucleotide sequence ID" value="NZ_FTOP01000002.1"/>
</dbReference>
<keyword evidence="11" id="KW-1185">Reference proteome</keyword>
<feature type="transmembrane region" description="Helical" evidence="8">
    <location>
        <begin position="105"/>
        <end position="124"/>
    </location>
</feature>
<evidence type="ECO:0000259" key="9">
    <source>
        <dbReference type="Pfam" id="PF00909"/>
    </source>
</evidence>
<evidence type="ECO:0000256" key="5">
    <source>
        <dbReference type="ARBA" id="ARBA00022989"/>
    </source>
</evidence>
<dbReference type="InterPro" id="IPR001905">
    <property type="entry name" value="Ammonium_transpt"/>
</dbReference>
<dbReference type="NCBIfam" id="TIGR00836">
    <property type="entry name" value="amt"/>
    <property type="match status" value="1"/>
</dbReference>
<protein>
    <recommendedName>
        <fullName evidence="8">Ammonium transporter</fullName>
    </recommendedName>
</protein>
<comment type="subcellular location">
    <subcellularLocation>
        <location evidence="8">Cell membrane</location>
        <topology evidence="8">Multi-pass membrane protein</topology>
    </subcellularLocation>
    <subcellularLocation>
        <location evidence="1">Membrane</location>
        <topology evidence="1">Multi-pass membrane protein</topology>
    </subcellularLocation>
</comment>
<feature type="transmembrane region" description="Helical" evidence="8">
    <location>
        <begin position="325"/>
        <end position="343"/>
    </location>
</feature>
<dbReference type="PRINTS" id="PR00342">
    <property type="entry name" value="RHESUSRHD"/>
</dbReference>
<comment type="similarity">
    <text evidence="2 8">Belongs to the ammonia transporter channel (TC 1.A.11.2) family.</text>
</comment>
<evidence type="ECO:0000256" key="7">
    <source>
        <dbReference type="ARBA" id="ARBA00023177"/>
    </source>
</evidence>
<evidence type="ECO:0000313" key="11">
    <source>
        <dbReference type="Proteomes" id="UP000186026"/>
    </source>
</evidence>
<dbReference type="InterPro" id="IPR002229">
    <property type="entry name" value="RhesusRHD"/>
</dbReference>
<dbReference type="GO" id="GO:0008519">
    <property type="term" value="F:ammonium channel activity"/>
    <property type="evidence" value="ECO:0007669"/>
    <property type="project" value="InterPro"/>
</dbReference>
<feature type="transmembrane region" description="Helical" evidence="8">
    <location>
        <begin position="12"/>
        <end position="32"/>
    </location>
</feature>
<feature type="transmembrane region" description="Helical" evidence="8">
    <location>
        <begin position="355"/>
        <end position="374"/>
    </location>
</feature>
<dbReference type="OrthoDB" id="9814202at2"/>
<keyword evidence="4 8" id="KW-0812">Transmembrane</keyword>
<feature type="transmembrane region" description="Helical" evidence="8">
    <location>
        <begin position="208"/>
        <end position="225"/>
    </location>
</feature>
<feature type="transmembrane region" description="Helical" evidence="8">
    <location>
        <begin position="296"/>
        <end position="313"/>
    </location>
</feature>
<dbReference type="EMBL" id="FTOP01000002">
    <property type="protein sequence ID" value="SIS62507.1"/>
    <property type="molecule type" value="Genomic_DNA"/>
</dbReference>
<feature type="transmembrane region" description="Helical" evidence="8">
    <location>
        <begin position="167"/>
        <end position="188"/>
    </location>
</feature>
<dbReference type="PROSITE" id="PS01219">
    <property type="entry name" value="AMMONIUM_TRANSP"/>
    <property type="match status" value="1"/>
</dbReference>
<dbReference type="STRING" id="529505.SAMN05421761_102182"/>
<evidence type="ECO:0000256" key="4">
    <source>
        <dbReference type="ARBA" id="ARBA00022692"/>
    </source>
</evidence>
<feature type="transmembrane region" description="Helical" evidence="8">
    <location>
        <begin position="44"/>
        <end position="67"/>
    </location>
</feature>
<feature type="transmembrane region" description="Helical" evidence="8">
    <location>
        <begin position="271"/>
        <end position="290"/>
    </location>
</feature>
<gene>
    <name evidence="10" type="ORF">SAMN05421761_102182</name>
</gene>
<name>A0A1N7KLR1_9BACT</name>
<keyword evidence="6 8" id="KW-0472">Membrane</keyword>
<dbReference type="InterPro" id="IPR018047">
    <property type="entry name" value="Ammonium_transpt_CS"/>
</dbReference>
<dbReference type="GO" id="GO:0097272">
    <property type="term" value="P:ammonium homeostasis"/>
    <property type="evidence" value="ECO:0007669"/>
    <property type="project" value="TreeGrafter"/>
</dbReference>
<keyword evidence="5 8" id="KW-1133">Transmembrane helix</keyword>
<dbReference type="SUPFAM" id="SSF111352">
    <property type="entry name" value="Ammonium transporter"/>
    <property type="match status" value="1"/>
</dbReference>
<evidence type="ECO:0000256" key="3">
    <source>
        <dbReference type="ARBA" id="ARBA00022448"/>
    </source>
</evidence>
<reference evidence="11" key="1">
    <citation type="submission" date="2017-01" db="EMBL/GenBank/DDBJ databases">
        <authorList>
            <person name="Varghese N."/>
            <person name="Submissions S."/>
        </authorList>
    </citation>
    <scope>NUCLEOTIDE SEQUENCE [LARGE SCALE GENOMIC DNA]</scope>
    <source>
        <strain evidence="11">DSM 46698</strain>
    </source>
</reference>
<feature type="domain" description="Ammonium transporter AmtB-like" evidence="9">
    <location>
        <begin position="11"/>
        <end position="403"/>
    </location>
</feature>
<evidence type="ECO:0000256" key="6">
    <source>
        <dbReference type="ARBA" id="ARBA00023136"/>
    </source>
</evidence>
<dbReference type="InterPro" id="IPR024041">
    <property type="entry name" value="NH4_transpt_AmtB-like_dom"/>
</dbReference>
<proteinExistence type="inferred from homology"/>